<keyword evidence="9" id="KW-1185">Reference proteome</keyword>
<dbReference type="InterPro" id="IPR046819">
    <property type="entry name" value="MmeI_hel"/>
</dbReference>
<dbReference type="PANTHER" id="PTHR33841:SF1">
    <property type="entry name" value="DNA METHYLTRANSFERASE A"/>
    <property type="match status" value="1"/>
</dbReference>
<reference evidence="8 9" key="1">
    <citation type="submission" date="2023-02" db="EMBL/GenBank/DDBJ databases">
        <title>Genome sequence of Sphingomonas naphthae.</title>
        <authorList>
            <person name="Kim S."/>
            <person name="Heo J."/>
            <person name="Kwon S.-W."/>
        </authorList>
    </citation>
    <scope>NUCLEOTIDE SEQUENCE [LARGE SCALE GENOMIC DNA]</scope>
    <source>
        <strain evidence="8 9">KACC 18716</strain>
    </source>
</reference>
<dbReference type="SUPFAM" id="SSF53335">
    <property type="entry name" value="S-adenosyl-L-methionine-dependent methyltransferases"/>
    <property type="match status" value="1"/>
</dbReference>
<evidence type="ECO:0000259" key="6">
    <source>
        <dbReference type="Pfam" id="PF20466"/>
    </source>
</evidence>
<feature type="domain" description="MmeI-like helicase spacer" evidence="5">
    <location>
        <begin position="182"/>
        <end position="253"/>
    </location>
</feature>
<dbReference type="Pfam" id="PF20466">
    <property type="entry name" value="MmeI_TRD"/>
    <property type="match status" value="1"/>
</dbReference>
<dbReference type="InterPro" id="IPR046820">
    <property type="entry name" value="MmeI_TRD"/>
</dbReference>
<dbReference type="EC" id="2.1.1.72" evidence="1"/>
<dbReference type="Pfam" id="PF20465">
    <property type="entry name" value="MmeI_hel"/>
    <property type="match status" value="1"/>
</dbReference>
<organism evidence="8 9">
    <name type="scientific">Sphingomonas naphthae</name>
    <dbReference type="NCBI Taxonomy" id="1813468"/>
    <lineage>
        <taxon>Bacteria</taxon>
        <taxon>Pseudomonadati</taxon>
        <taxon>Pseudomonadota</taxon>
        <taxon>Alphaproteobacteria</taxon>
        <taxon>Sphingomonadales</taxon>
        <taxon>Sphingomonadaceae</taxon>
        <taxon>Sphingomonas</taxon>
    </lineage>
</organism>
<evidence type="ECO:0000259" key="7">
    <source>
        <dbReference type="Pfam" id="PF20473"/>
    </source>
</evidence>
<evidence type="ECO:0000313" key="9">
    <source>
        <dbReference type="Proteomes" id="UP001220395"/>
    </source>
</evidence>
<dbReference type="PRINTS" id="PR00507">
    <property type="entry name" value="N12N6MTFRASE"/>
</dbReference>
<feature type="domain" description="MmeI-like target recognition" evidence="6">
    <location>
        <begin position="784"/>
        <end position="836"/>
    </location>
</feature>
<gene>
    <name evidence="8" type="ORF">PQ455_09615</name>
</gene>
<dbReference type="GO" id="GO:0008168">
    <property type="term" value="F:methyltransferase activity"/>
    <property type="evidence" value="ECO:0007669"/>
    <property type="project" value="UniProtKB-KW"/>
</dbReference>
<dbReference type="Proteomes" id="UP001220395">
    <property type="component" value="Chromosome"/>
</dbReference>
<dbReference type="Gene3D" id="3.40.50.150">
    <property type="entry name" value="Vaccinia Virus protein VP39"/>
    <property type="match status" value="1"/>
</dbReference>
<sequence length="964" mass="108092">MTPHDFLRKWRHVELKERTASQSHFNDLCALLGVLDPIAADPLGEWFTFEKGATKTGGGEGWADVWRRGCFAWEYKGPRKNLDTAFAQLLQYSVALENPPLLIVSDMDRIRIHTNWTNTVQEVHDFTLDDLIDGDVRERLKRVFTDPEAFKPAKTRQALTEETAREFAGLAQRLRDRGHEPHQVAHFVNRLVFCMFAEDVGLLPDNLFTKMLEISRRDPQAFIENAGTLFGAMAHRGGKVGFTAIDWFNGGLFEDDHVLPVSIEDIDDLLNAARRDWSAIDPSILGTLFERGLDPAKRSQLGAHYTDRAKIMMIVKPVIIDPLEAEWAAALAEMTRLIESAPRTTKDKLLRGAELARRTRATAAATAIHEAFIARLAAFRVLDPACGSGNFLYIALRALKDIEHRANLDAEALGLPRGFPRVGPECVLGIELNPYAAELARVSVWIGEIQWMRRNGFDAARNPILRPLDTIQQRDAIANADGSATEWPAADVIIGNPPFLGAKLMFRKLGHAETKAIRDLFKGRLPGFTDLVCYWFENARRQIELGHSSRAGFVATNSIRKNTNLPVLRRIVETTRIFEAWSEEKWTVDGAAIDVSLICFGHKSGPEILNGLEVESINPDLSAGLNLTLAVNQPQNIGGAYLGIQKSGPFDISGKIARSWLGEPLNPNGRPNKDVLNPYWNGDDVTSRPRDFWLITLPSGLSEANASLFAKPFEHIQNTPDRDGKLIRQLRDELGERAGPNWWEQEWPRPMMRSRIAAVDRYIVTPETALHRLFVWLSLPVLPDKNLIVIPRNDDTTFGILHSRFHALWALRKGSDLQDRPRYTHTSVYATFPFPTGLTPNIPAADYADDPRAQAIAIAAARLNELREHWLNPSDLVMRVPEVVAGYPDRILPKDDEAAKVLKTRTLTNLYNARPQWLANAHAALDQAVADAYGWGEDFHAGTLTDDEILARLFRLNQERAAAQ</sequence>
<keyword evidence="3" id="KW-0808">Transferase</keyword>
<dbReference type="PANTHER" id="PTHR33841">
    <property type="entry name" value="DNA METHYLTRANSFERASE YEEA-RELATED"/>
    <property type="match status" value="1"/>
</dbReference>
<dbReference type="PROSITE" id="PS00092">
    <property type="entry name" value="N6_MTASE"/>
    <property type="match status" value="1"/>
</dbReference>
<dbReference type="Pfam" id="PF20473">
    <property type="entry name" value="MmeI_Mtase"/>
    <property type="match status" value="1"/>
</dbReference>
<evidence type="ECO:0000256" key="3">
    <source>
        <dbReference type="ARBA" id="ARBA00022679"/>
    </source>
</evidence>
<evidence type="ECO:0000256" key="2">
    <source>
        <dbReference type="ARBA" id="ARBA00022603"/>
    </source>
</evidence>
<protein>
    <recommendedName>
        <fullName evidence="1">site-specific DNA-methyltransferase (adenine-specific)</fullName>
        <ecNumber evidence="1">2.1.1.72</ecNumber>
    </recommendedName>
</protein>
<evidence type="ECO:0000256" key="4">
    <source>
        <dbReference type="ARBA" id="ARBA00047942"/>
    </source>
</evidence>
<comment type="catalytic activity">
    <reaction evidence="4">
        <text>a 2'-deoxyadenosine in DNA + S-adenosyl-L-methionine = an N(6)-methyl-2'-deoxyadenosine in DNA + S-adenosyl-L-homocysteine + H(+)</text>
        <dbReference type="Rhea" id="RHEA:15197"/>
        <dbReference type="Rhea" id="RHEA-COMP:12418"/>
        <dbReference type="Rhea" id="RHEA-COMP:12419"/>
        <dbReference type="ChEBI" id="CHEBI:15378"/>
        <dbReference type="ChEBI" id="CHEBI:57856"/>
        <dbReference type="ChEBI" id="CHEBI:59789"/>
        <dbReference type="ChEBI" id="CHEBI:90615"/>
        <dbReference type="ChEBI" id="CHEBI:90616"/>
        <dbReference type="EC" id="2.1.1.72"/>
    </reaction>
</comment>
<feature type="domain" description="MmeI-like DNA-methyltransferase" evidence="7">
    <location>
        <begin position="370"/>
        <end position="601"/>
    </location>
</feature>
<accession>A0ABY7TF94</accession>
<dbReference type="InterPro" id="IPR029063">
    <property type="entry name" value="SAM-dependent_MTases_sf"/>
</dbReference>
<evidence type="ECO:0000313" key="8">
    <source>
        <dbReference type="EMBL" id="WCT71911.1"/>
    </source>
</evidence>
<dbReference type="InterPro" id="IPR002052">
    <property type="entry name" value="DNA_methylase_N6_adenine_CS"/>
</dbReference>
<keyword evidence="2 8" id="KW-0489">Methyltransferase</keyword>
<dbReference type="EMBL" id="CP117411">
    <property type="protein sequence ID" value="WCT71911.1"/>
    <property type="molecule type" value="Genomic_DNA"/>
</dbReference>
<dbReference type="InterPro" id="IPR046816">
    <property type="entry name" value="MmeI_Mtase"/>
</dbReference>
<name>A0ABY7TF94_9SPHN</name>
<dbReference type="InterPro" id="IPR050953">
    <property type="entry name" value="N4_N6_ade-DNA_methylase"/>
</dbReference>
<evidence type="ECO:0000259" key="5">
    <source>
        <dbReference type="Pfam" id="PF20465"/>
    </source>
</evidence>
<dbReference type="RefSeq" id="WP_273685858.1">
    <property type="nucleotide sequence ID" value="NZ_CP117411.1"/>
</dbReference>
<evidence type="ECO:0000256" key="1">
    <source>
        <dbReference type="ARBA" id="ARBA00011900"/>
    </source>
</evidence>
<dbReference type="GO" id="GO:0032259">
    <property type="term" value="P:methylation"/>
    <property type="evidence" value="ECO:0007669"/>
    <property type="project" value="UniProtKB-KW"/>
</dbReference>
<proteinExistence type="predicted"/>